<keyword evidence="4 5" id="KW-0732">Signal</keyword>
<name>A0A0K2GXZ7_9CORY</name>
<dbReference type="Gene3D" id="3.40.50.1980">
    <property type="entry name" value="Nitrogenase molybdenum iron protein domain"/>
    <property type="match status" value="2"/>
</dbReference>
<evidence type="ECO:0000256" key="3">
    <source>
        <dbReference type="ARBA" id="ARBA00022448"/>
    </source>
</evidence>
<comment type="similarity">
    <text evidence="2">Belongs to the bacterial solute-binding protein 8 family.</text>
</comment>
<dbReference type="STRING" id="1408189.CLAC_01760"/>
<evidence type="ECO:0000256" key="5">
    <source>
        <dbReference type="SAM" id="SignalP"/>
    </source>
</evidence>
<evidence type="ECO:0000313" key="8">
    <source>
        <dbReference type="Proteomes" id="UP000058446"/>
    </source>
</evidence>
<dbReference type="GO" id="GO:1901678">
    <property type="term" value="P:iron coordination entity transport"/>
    <property type="evidence" value="ECO:0007669"/>
    <property type="project" value="UniProtKB-ARBA"/>
</dbReference>
<dbReference type="InterPro" id="IPR051313">
    <property type="entry name" value="Bact_iron-sidero_bind"/>
</dbReference>
<evidence type="ECO:0000259" key="6">
    <source>
        <dbReference type="PROSITE" id="PS50983"/>
    </source>
</evidence>
<evidence type="ECO:0000256" key="4">
    <source>
        <dbReference type="ARBA" id="ARBA00022729"/>
    </source>
</evidence>
<keyword evidence="8" id="KW-1185">Reference proteome</keyword>
<evidence type="ECO:0000313" key="7">
    <source>
        <dbReference type="EMBL" id="ALA66665.1"/>
    </source>
</evidence>
<proteinExistence type="inferred from homology"/>
<feature type="domain" description="Fe/B12 periplasmic-binding" evidence="6">
    <location>
        <begin position="64"/>
        <end position="337"/>
    </location>
</feature>
<dbReference type="PANTHER" id="PTHR30532">
    <property type="entry name" value="IRON III DICITRATE-BINDING PERIPLASMIC PROTEIN"/>
    <property type="match status" value="1"/>
</dbReference>
<accession>A0A0K2GXZ7</accession>
<reference evidence="7 8" key="1">
    <citation type="submission" date="2013-10" db="EMBL/GenBank/DDBJ databases">
        <title>Complete genome sequence of Corynebacterium lactis DSM 45799(T), isolated from raw cow milk.</title>
        <authorList>
            <person name="Ruckert C."/>
            <person name="Albersmeier A."/>
            <person name="Lipski A."/>
            <person name="Kalinowski J."/>
        </authorList>
    </citation>
    <scope>NUCLEOTIDE SEQUENCE [LARGE SCALE GENOMIC DNA]</scope>
    <source>
        <strain evidence="7 8">RW2-5</strain>
    </source>
</reference>
<dbReference type="GO" id="GO:0030288">
    <property type="term" value="C:outer membrane-bounded periplasmic space"/>
    <property type="evidence" value="ECO:0007669"/>
    <property type="project" value="TreeGrafter"/>
</dbReference>
<dbReference type="PATRIC" id="fig|1408189.4.peg.349"/>
<dbReference type="AlphaFoldDB" id="A0A0K2GXZ7"/>
<sequence>MTIKKIIASAAVVLTLGATVAACSSNEQDSKAQESHAAEAEQGAFPTTIEHRYGATEIKEAPKRVVSLGYTDQDALLALGVTPVSVKYWDGMTPDGQAAGNWSNKKIEGNQPRIDKDSEVNAEAIAKDNPDLIVAVYSDIDEDTYKKLSKIAPVVVQQGKYEELQQPWDVTTEQIGRAVGKPEEAKRQVQKVKDKFDALKKRHPEWANKELGVATIEEEKLAVFSEGDPRSRFFTQLGFKINPAYAGITKGKFYGEVSKENADLVDSDVLIWDQLSYSPKKGKASVTEDPIVSKLRAVKGGASVYLEKDLEKAFGWQTVLSLDYVLDNIEKPLADATR</sequence>
<evidence type="ECO:0000256" key="2">
    <source>
        <dbReference type="ARBA" id="ARBA00008814"/>
    </source>
</evidence>
<comment type="subcellular location">
    <subcellularLocation>
        <location evidence="1">Cell envelope</location>
    </subcellularLocation>
</comment>
<dbReference type="OrthoDB" id="9793175at2"/>
<dbReference type="PROSITE" id="PS51257">
    <property type="entry name" value="PROKAR_LIPOPROTEIN"/>
    <property type="match status" value="1"/>
</dbReference>
<dbReference type="PROSITE" id="PS50983">
    <property type="entry name" value="FE_B12_PBP"/>
    <property type="match status" value="1"/>
</dbReference>
<keyword evidence="3" id="KW-0813">Transport</keyword>
<dbReference type="Proteomes" id="UP000058446">
    <property type="component" value="Chromosome"/>
</dbReference>
<protein>
    <submittedName>
        <fullName evidence="7">Iron siderophore-binding protein</fullName>
    </submittedName>
</protein>
<dbReference type="PANTHER" id="PTHR30532:SF24">
    <property type="entry name" value="FERRIC ENTEROBACTIN-BINDING PERIPLASMIC PROTEIN FEPB"/>
    <property type="match status" value="1"/>
</dbReference>
<gene>
    <name evidence="7" type="ORF">CLAC_01760</name>
</gene>
<dbReference type="CDD" id="cd01146">
    <property type="entry name" value="FhuD"/>
    <property type="match status" value="1"/>
</dbReference>
<feature type="signal peptide" evidence="5">
    <location>
        <begin position="1"/>
        <end position="21"/>
    </location>
</feature>
<dbReference type="InterPro" id="IPR002491">
    <property type="entry name" value="ABC_transptr_periplasmic_BD"/>
</dbReference>
<dbReference type="RefSeq" id="WP_053411434.1">
    <property type="nucleotide sequence ID" value="NZ_CP006841.1"/>
</dbReference>
<dbReference type="SUPFAM" id="SSF53807">
    <property type="entry name" value="Helical backbone' metal receptor"/>
    <property type="match status" value="1"/>
</dbReference>
<dbReference type="KEGG" id="clw:CLAC_01760"/>
<dbReference type="EMBL" id="CP006841">
    <property type="protein sequence ID" value="ALA66665.1"/>
    <property type="molecule type" value="Genomic_DNA"/>
</dbReference>
<evidence type="ECO:0000256" key="1">
    <source>
        <dbReference type="ARBA" id="ARBA00004196"/>
    </source>
</evidence>
<feature type="chain" id="PRO_5038828649" evidence="5">
    <location>
        <begin position="22"/>
        <end position="338"/>
    </location>
</feature>
<organism evidence="7 8">
    <name type="scientific">Corynebacterium lactis RW2-5</name>
    <dbReference type="NCBI Taxonomy" id="1408189"/>
    <lineage>
        <taxon>Bacteria</taxon>
        <taxon>Bacillati</taxon>
        <taxon>Actinomycetota</taxon>
        <taxon>Actinomycetes</taxon>
        <taxon>Mycobacteriales</taxon>
        <taxon>Corynebacteriaceae</taxon>
        <taxon>Corynebacterium</taxon>
    </lineage>
</organism>
<dbReference type="Pfam" id="PF01497">
    <property type="entry name" value="Peripla_BP_2"/>
    <property type="match status" value="1"/>
</dbReference>